<comment type="cofactor">
    <cofactor evidence="1 12">
        <name>FMN</name>
        <dbReference type="ChEBI" id="CHEBI:58210"/>
    </cofactor>
</comment>
<dbReference type="CDD" id="cd02801">
    <property type="entry name" value="DUS_like_FMN"/>
    <property type="match status" value="1"/>
</dbReference>
<dbReference type="EMBL" id="AP025225">
    <property type="protein sequence ID" value="BDB96422.1"/>
    <property type="molecule type" value="Genomic_DNA"/>
</dbReference>
<evidence type="ECO:0000313" key="15">
    <source>
        <dbReference type="Proteomes" id="UP001320209"/>
    </source>
</evidence>
<organism evidence="14 15">
    <name type="scientific">Candidatus Hydrogenosomobacter endosymbioticus</name>
    <dbReference type="NCBI Taxonomy" id="2558174"/>
    <lineage>
        <taxon>Bacteria</taxon>
        <taxon>Pseudomonadati</taxon>
        <taxon>Pseudomonadota</taxon>
        <taxon>Alphaproteobacteria</taxon>
        <taxon>Holosporales</taxon>
        <taxon>Holosporaceae</taxon>
        <taxon>Candidatus Hydrogenosomobacter</taxon>
    </lineage>
</organism>
<dbReference type="InterPro" id="IPR018517">
    <property type="entry name" value="tRNA_hU_synthase_CS"/>
</dbReference>
<keyword evidence="8" id="KW-0694">RNA-binding</keyword>
<keyword evidence="7" id="KW-0521">NADP</keyword>
<dbReference type="PROSITE" id="PS01136">
    <property type="entry name" value="UPF0034"/>
    <property type="match status" value="1"/>
</dbReference>
<evidence type="ECO:0000256" key="1">
    <source>
        <dbReference type="ARBA" id="ARBA00001917"/>
    </source>
</evidence>
<keyword evidence="5 12" id="KW-0288">FMN</keyword>
<sequence length="323" mass="35582">MDFLESEIPVILAPMAGVTDLPFRKIVSKISSPSLIFCEMLASEAMLRCAQKSLRRIASDSQTPLAVQLLGNNPNVMSDAAKICEQNGAKIIDINMGCPAKKIALNSEAGAALMKDETLAGKIIESVATSVKIPVTVKMRKGWDEAAQNAPKLAEIAESSGAKLITIHSRTRAQFYGGAADWPFIKVVKSSVLLPVIANGDIRCEWTASEILRISEAKGIMIGRACLGKPWLIGQILHFLKTGSLKPSPSIQDQLLIIEEHFEENLSHYGIEQGVRTFRKHLSWYSKRLPHSSEFRDNMLKKSSPEEITNGIRHFYETISKVI</sequence>
<comment type="catalytic activity">
    <reaction evidence="10">
        <text>a 5,6-dihydrouridine in tRNA + NADP(+) = a uridine in tRNA + NADPH + H(+)</text>
        <dbReference type="Rhea" id="RHEA:23624"/>
        <dbReference type="Rhea" id="RHEA-COMP:13339"/>
        <dbReference type="Rhea" id="RHEA-COMP:13887"/>
        <dbReference type="ChEBI" id="CHEBI:15378"/>
        <dbReference type="ChEBI" id="CHEBI:57783"/>
        <dbReference type="ChEBI" id="CHEBI:58349"/>
        <dbReference type="ChEBI" id="CHEBI:65315"/>
        <dbReference type="ChEBI" id="CHEBI:74443"/>
    </reaction>
</comment>
<dbReference type="InterPro" id="IPR004652">
    <property type="entry name" value="DusB-like"/>
</dbReference>
<keyword evidence="4 12" id="KW-0285">Flavoprotein</keyword>
<keyword evidence="3" id="KW-0820">tRNA-binding</keyword>
<dbReference type="PIRSF" id="PIRSF006621">
    <property type="entry name" value="Dus"/>
    <property type="match status" value="1"/>
</dbReference>
<evidence type="ECO:0000256" key="9">
    <source>
        <dbReference type="ARBA" id="ARBA00023002"/>
    </source>
</evidence>
<dbReference type="Proteomes" id="UP001320209">
    <property type="component" value="Chromosome"/>
</dbReference>
<dbReference type="Gene3D" id="3.20.20.70">
    <property type="entry name" value="Aldolase class I"/>
    <property type="match status" value="1"/>
</dbReference>
<dbReference type="PANTHER" id="PTHR45846">
    <property type="entry name" value="TRNA-DIHYDROURIDINE(47) SYNTHASE [NAD(P)(+)]-LIKE"/>
    <property type="match status" value="1"/>
</dbReference>
<comment type="similarity">
    <text evidence="12">Belongs to the dus family.</text>
</comment>
<feature type="domain" description="DUS-like FMN-binding" evidence="13">
    <location>
        <begin position="11"/>
        <end position="310"/>
    </location>
</feature>
<evidence type="ECO:0000256" key="8">
    <source>
        <dbReference type="ARBA" id="ARBA00022884"/>
    </source>
</evidence>
<evidence type="ECO:0000256" key="12">
    <source>
        <dbReference type="PIRNR" id="PIRNR006621"/>
    </source>
</evidence>
<gene>
    <name evidence="14" type="primary">dus</name>
    <name evidence="14" type="ORF">HYD_5550</name>
</gene>
<dbReference type="InterPro" id="IPR001269">
    <property type="entry name" value="DUS_fam"/>
</dbReference>
<evidence type="ECO:0000256" key="2">
    <source>
        <dbReference type="ARBA" id="ARBA00002790"/>
    </source>
</evidence>
<dbReference type="SUPFAM" id="SSF51395">
    <property type="entry name" value="FMN-linked oxidoreductases"/>
    <property type="match status" value="1"/>
</dbReference>
<dbReference type="EC" id="1.3.1.-" evidence="12"/>
<proteinExistence type="inferred from homology"/>
<dbReference type="Pfam" id="PF01207">
    <property type="entry name" value="Dus"/>
    <property type="match status" value="1"/>
</dbReference>
<dbReference type="InterPro" id="IPR024036">
    <property type="entry name" value="tRNA-dHydroUridine_Synthase_C"/>
</dbReference>
<evidence type="ECO:0000256" key="6">
    <source>
        <dbReference type="ARBA" id="ARBA00022694"/>
    </source>
</evidence>
<evidence type="ECO:0000256" key="5">
    <source>
        <dbReference type="ARBA" id="ARBA00022643"/>
    </source>
</evidence>
<keyword evidence="9 12" id="KW-0560">Oxidoreductase</keyword>
<protein>
    <recommendedName>
        <fullName evidence="12">tRNA-dihydrouridine synthase</fullName>
        <ecNumber evidence="12">1.3.1.-</ecNumber>
    </recommendedName>
</protein>
<dbReference type="PANTHER" id="PTHR45846:SF1">
    <property type="entry name" value="TRNA-DIHYDROURIDINE(47) SYNTHASE [NAD(P)(+)]-LIKE"/>
    <property type="match status" value="1"/>
</dbReference>
<keyword evidence="15" id="KW-1185">Reference proteome</keyword>
<keyword evidence="6 12" id="KW-0819">tRNA processing</keyword>
<dbReference type="InterPro" id="IPR035587">
    <property type="entry name" value="DUS-like_FMN-bd"/>
</dbReference>
<evidence type="ECO:0000256" key="10">
    <source>
        <dbReference type="ARBA" id="ARBA00048205"/>
    </source>
</evidence>
<dbReference type="NCBIfam" id="TIGR00737">
    <property type="entry name" value="nifR3_yhdG"/>
    <property type="match status" value="1"/>
</dbReference>
<accession>A0ABM7V9G0</accession>
<name>A0ABM7V9G0_9PROT</name>
<dbReference type="RefSeq" id="WP_236864783.1">
    <property type="nucleotide sequence ID" value="NZ_AP025225.1"/>
</dbReference>
<evidence type="ECO:0000256" key="4">
    <source>
        <dbReference type="ARBA" id="ARBA00022630"/>
    </source>
</evidence>
<dbReference type="InterPro" id="IPR013785">
    <property type="entry name" value="Aldolase_TIM"/>
</dbReference>
<dbReference type="Gene3D" id="1.10.1200.80">
    <property type="entry name" value="Putative flavin oxidoreducatase, domain 2"/>
    <property type="match status" value="1"/>
</dbReference>
<evidence type="ECO:0000259" key="13">
    <source>
        <dbReference type="Pfam" id="PF01207"/>
    </source>
</evidence>
<reference evidence="14" key="1">
    <citation type="submission" date="2021-10" db="EMBL/GenBank/DDBJ databases">
        <title>Genome Sequence of The Candidatus Hydrogeosomobacter endosymbioticus, an Intracellular Bacterial Symbiont of the Anaerobic Ciliate GW7.</title>
        <authorList>
            <person name="Shiohama Y."/>
            <person name="Shinzato N."/>
        </authorList>
    </citation>
    <scope>NUCLEOTIDE SEQUENCE [LARGE SCALE GENOMIC DNA]</scope>
    <source>
        <strain evidence="14">200920</strain>
    </source>
</reference>
<evidence type="ECO:0000256" key="7">
    <source>
        <dbReference type="ARBA" id="ARBA00022857"/>
    </source>
</evidence>
<evidence type="ECO:0000256" key="11">
    <source>
        <dbReference type="ARBA" id="ARBA00048802"/>
    </source>
</evidence>
<comment type="catalytic activity">
    <reaction evidence="11">
        <text>a 5,6-dihydrouridine in tRNA + NAD(+) = a uridine in tRNA + NADH + H(+)</text>
        <dbReference type="Rhea" id="RHEA:54452"/>
        <dbReference type="Rhea" id="RHEA-COMP:13339"/>
        <dbReference type="Rhea" id="RHEA-COMP:13887"/>
        <dbReference type="ChEBI" id="CHEBI:15378"/>
        <dbReference type="ChEBI" id="CHEBI:57540"/>
        <dbReference type="ChEBI" id="CHEBI:57945"/>
        <dbReference type="ChEBI" id="CHEBI:65315"/>
        <dbReference type="ChEBI" id="CHEBI:74443"/>
    </reaction>
</comment>
<evidence type="ECO:0000256" key="3">
    <source>
        <dbReference type="ARBA" id="ARBA00022555"/>
    </source>
</evidence>
<evidence type="ECO:0000313" key="14">
    <source>
        <dbReference type="EMBL" id="BDB96422.1"/>
    </source>
</evidence>
<comment type="function">
    <text evidence="2 12">Catalyzes the synthesis of 5,6-dihydrouridine (D), a modified base found in the D-loop of most tRNAs, via the reduction of the C5-C6 double bond in target uridines.</text>
</comment>